<organism evidence="2">
    <name type="scientific">Culicoides sonorensis</name>
    <name type="common">Biting midge</name>
    <dbReference type="NCBI Taxonomy" id="179676"/>
    <lineage>
        <taxon>Eukaryota</taxon>
        <taxon>Metazoa</taxon>
        <taxon>Ecdysozoa</taxon>
        <taxon>Arthropoda</taxon>
        <taxon>Hexapoda</taxon>
        <taxon>Insecta</taxon>
        <taxon>Pterygota</taxon>
        <taxon>Neoptera</taxon>
        <taxon>Endopterygota</taxon>
        <taxon>Diptera</taxon>
        <taxon>Nematocera</taxon>
        <taxon>Chironomoidea</taxon>
        <taxon>Ceratopogonidae</taxon>
        <taxon>Ceratopogoninae</taxon>
        <taxon>Culicoides</taxon>
        <taxon>Monoculicoides</taxon>
    </lineage>
</organism>
<dbReference type="PANTHER" id="PTHR34761:SF1">
    <property type="entry name" value="NUCLEOLUS AND NEURAL PROGENITOR PROTEIN"/>
    <property type="match status" value="1"/>
</dbReference>
<evidence type="ECO:0000259" key="1">
    <source>
        <dbReference type="Pfam" id="PF14780"/>
    </source>
</evidence>
<reference evidence="3" key="2">
    <citation type="submission" date="2018-07" db="EMBL/GenBank/DDBJ databases">
        <authorList>
            <person name="Quirk P.G."/>
            <person name="Krulwich T.A."/>
        </authorList>
    </citation>
    <scope>NUCLEOTIDE SEQUENCE</scope>
</reference>
<dbReference type="PANTHER" id="PTHR34761">
    <property type="entry name" value="NUCLEOLUS AND NEURAL PROGENITOR PROTEIN"/>
    <property type="match status" value="1"/>
</dbReference>
<feature type="domain" description="Nucleolus and neural progenitor protein-like N-terminal" evidence="1">
    <location>
        <begin position="5"/>
        <end position="187"/>
    </location>
</feature>
<gene>
    <name evidence="2" type="primary">CSON013832</name>
</gene>
<name>A0A336K2S9_CULSO</name>
<dbReference type="Pfam" id="PF14780">
    <property type="entry name" value="NEPRO_N"/>
    <property type="match status" value="1"/>
</dbReference>
<evidence type="ECO:0000313" key="2">
    <source>
        <dbReference type="EMBL" id="SSW99009.1"/>
    </source>
</evidence>
<dbReference type="VEuPathDB" id="VectorBase:CSON013832"/>
<dbReference type="GO" id="GO:0045747">
    <property type="term" value="P:positive regulation of Notch signaling pathway"/>
    <property type="evidence" value="ECO:0007669"/>
    <property type="project" value="TreeGrafter"/>
</dbReference>
<dbReference type="GO" id="GO:0005634">
    <property type="term" value="C:nucleus"/>
    <property type="evidence" value="ECO:0007669"/>
    <property type="project" value="TreeGrafter"/>
</dbReference>
<reference evidence="2" key="1">
    <citation type="submission" date="2018-04" db="EMBL/GenBank/DDBJ databases">
        <authorList>
            <person name="Go L.Y."/>
            <person name="Mitchell J.A."/>
        </authorList>
    </citation>
    <scope>NUCLEOTIDE SEQUENCE</scope>
    <source>
        <tissue evidence="2">Whole organism</tissue>
    </source>
</reference>
<dbReference type="InterPro" id="IPR027951">
    <property type="entry name" value="Nepro_N"/>
</dbReference>
<dbReference type="EMBL" id="UFQS01000071">
    <property type="protein sequence ID" value="SSW99009.1"/>
    <property type="molecule type" value="Genomic_DNA"/>
</dbReference>
<accession>A0A336K2S9</accession>
<proteinExistence type="predicted"/>
<protein>
    <submittedName>
        <fullName evidence="2">CSON013832 protein</fullName>
    </submittedName>
</protein>
<dbReference type="EMBL" id="UFQT01000071">
    <property type="protein sequence ID" value="SSX19391.1"/>
    <property type="molecule type" value="Genomic_DNA"/>
</dbReference>
<sequence length="375" mass="43449">MAELWNNRQLVGPPFITKTTKIQKADLKALSKSMNHLLNIFKDSKRFDTAAAYLSRIICINGAQFRRMELLRRMKQTNQALLRLKNYEIIQNIEDFIAYIPHEFEEIQKIHLPTQQYLEYILVKLQGISKLLCRVINCTRRAGRNCLQLVSIGNFIAKNAIFLSVLGEIAAVTKKRLDDVIQAYDQIVQFQDKLKSSKVPWLPENYCLPVDLKLWLGESYPSEPVNAANSVSYRNPLSSLISTEEDDVEFEDETKEIYEAFKEVEQKTTNFGDDFVQFDGTKEKESENGFGDTVEREESLLDRLLSVKTVQDIQNFIKNEDSLRIQRNPKSFTSKVPKKQWNIFKTESNRLMKAFSGKTLVKKFKEQLNKIINAN</sequence>
<evidence type="ECO:0000313" key="3">
    <source>
        <dbReference type="EMBL" id="SSX19391.1"/>
    </source>
</evidence>
<dbReference type="AlphaFoldDB" id="A0A336K2S9"/>
<dbReference type="InterPro" id="IPR052835">
    <property type="entry name" value="Nepro"/>
</dbReference>
<dbReference type="OMA" id="RPPNATC"/>